<comment type="caution">
    <text evidence="2">The sequence shown here is derived from an EMBL/GenBank/DDBJ whole genome shotgun (WGS) entry which is preliminary data.</text>
</comment>
<name>A0A4C1WL44_EUMVA</name>
<accession>A0A4C1WL44</accession>
<dbReference type="Proteomes" id="UP000299102">
    <property type="component" value="Unassembled WGS sequence"/>
</dbReference>
<reference evidence="2 3" key="1">
    <citation type="journal article" date="2019" name="Commun. Biol.">
        <title>The bagworm genome reveals a unique fibroin gene that provides high tensile strength.</title>
        <authorList>
            <person name="Kono N."/>
            <person name="Nakamura H."/>
            <person name="Ohtoshi R."/>
            <person name="Tomita M."/>
            <person name="Numata K."/>
            <person name="Arakawa K."/>
        </authorList>
    </citation>
    <scope>NUCLEOTIDE SEQUENCE [LARGE SCALE GENOMIC DNA]</scope>
</reference>
<dbReference type="EMBL" id="BGZK01000596">
    <property type="protein sequence ID" value="GBP52176.1"/>
    <property type="molecule type" value="Genomic_DNA"/>
</dbReference>
<proteinExistence type="predicted"/>
<keyword evidence="3" id="KW-1185">Reference proteome</keyword>
<feature type="region of interest" description="Disordered" evidence="1">
    <location>
        <begin position="247"/>
        <end position="302"/>
    </location>
</feature>
<evidence type="ECO:0000256" key="1">
    <source>
        <dbReference type="SAM" id="MobiDB-lite"/>
    </source>
</evidence>
<evidence type="ECO:0000313" key="2">
    <source>
        <dbReference type="EMBL" id="GBP52176.1"/>
    </source>
</evidence>
<sequence>MNNASNKDVPIAGPVISSRTHRNIFARLSRRRAVPRSLVPSCAVSYTGAAILIVSTEGAPLLLSCVCHLRATPRPIPGGLQTRSRYRGIQCPRSPIFSAGTPSDAPGLLRRTQRRAELRSHGHCNRVIHRSRGPEPLHSLRDSDIEGLHFGLGSQRLKFEFRAYTDFEKSERFSRFDPATLSGSRRRPEPRSHRCIAEVRQNRLRDAQTAPSRTTALRKTENPETDADDITETGVKRKLRTGQVWPLHNLRNPPFKEKEPEMEDKRKMPSKPLATKPPREKSRQKLFFQYGKRRQQDRLSRK</sequence>
<organism evidence="2 3">
    <name type="scientific">Eumeta variegata</name>
    <name type="common">Bagworm moth</name>
    <name type="synonym">Eumeta japonica</name>
    <dbReference type="NCBI Taxonomy" id="151549"/>
    <lineage>
        <taxon>Eukaryota</taxon>
        <taxon>Metazoa</taxon>
        <taxon>Ecdysozoa</taxon>
        <taxon>Arthropoda</taxon>
        <taxon>Hexapoda</taxon>
        <taxon>Insecta</taxon>
        <taxon>Pterygota</taxon>
        <taxon>Neoptera</taxon>
        <taxon>Endopterygota</taxon>
        <taxon>Lepidoptera</taxon>
        <taxon>Glossata</taxon>
        <taxon>Ditrysia</taxon>
        <taxon>Tineoidea</taxon>
        <taxon>Psychidae</taxon>
        <taxon>Oiketicinae</taxon>
        <taxon>Eumeta</taxon>
    </lineage>
</organism>
<gene>
    <name evidence="2" type="ORF">EVAR_21307_1</name>
</gene>
<dbReference type="AlphaFoldDB" id="A0A4C1WL44"/>
<feature type="region of interest" description="Disordered" evidence="1">
    <location>
        <begin position="205"/>
        <end position="233"/>
    </location>
</feature>
<feature type="compositionally biased region" description="Basic and acidic residues" evidence="1">
    <location>
        <begin position="254"/>
        <end position="267"/>
    </location>
</feature>
<protein>
    <submittedName>
        <fullName evidence="2">Uncharacterized protein</fullName>
    </submittedName>
</protein>
<evidence type="ECO:0000313" key="3">
    <source>
        <dbReference type="Proteomes" id="UP000299102"/>
    </source>
</evidence>